<evidence type="ECO:0000256" key="4">
    <source>
        <dbReference type="ARBA" id="ARBA00022825"/>
    </source>
</evidence>
<name>A0ABN3JLG4_9ACTN</name>
<feature type="active site" description="Charge relay system" evidence="5">
    <location>
        <position position="245"/>
    </location>
</feature>
<sequence length="1076" mass="113428">MAALAVTVLAGAATHVPSSAEARQRPRSAGAGEVTLVTGDIVRVRGEGPAAVVLGVRPGKGRERTTFQRLKVGGNRYVIPDDAARLVGQGRLDRRLFDIGLLTAEGYGDARRGDIPVIVQRGRERGAVAGTTKAAGLPTLGMDALRVDKKNAGTAWASLTANGMRSSGAATRVWLDGKRRTQLDKSVQQVGAPAAWERGWDGKGSTVAVLDTGYDTGHPDLKDVVAQSRGFTEQGTDDVQDRNGHGTHVASTVAGSGAASEGRFRGVAPGARVAAGKVFDDTGRAYDSWILSGMEWAATQVKAKVVNMSLGGQDLQGSDPLEQAVDALTARTGTLFVVSAGNDGPGERTLGSPGTADSALTVGAVGRDDSLAEFSSSGPRLGDQAIKPDITAPGVGIIAARAKDTEIDEPYDENYVTASGTSMAAPHVAGAAAILAAQHPDWPAGRLKAALMNAAKPTAGASTYRQGAGRLDIARAVGQSVGTTEGTLFEVQRYPHAETTYRTITYENSGDRPVELALRVNAPEKVFRLDAPTVTVPAKGRATVRVAIGGPDSPQGAHSGTVVATSGTTVVSTVIGAHLEPKAHDATFKAIDRDGKDAGELLILQDQNSSYNEFVFTDGTTKYRLPEGRYNVFGSISTETRPDGCADATLTHTPITLTQDRSVVLDSRAAKKPVSVSVDDPSVEMQEVYDFGFGYADGTVRYEYNPMTNCPPSHRYVVPVKQSGLAYFIHTSWRKKGSTPEAPGPYRYEIYDYRRGEFPEDPSYKARAADMTTVQATVRGLGGKSAADLYIGAAFPELDLPVMMGDRVNAPGTSTLRLTRNPDFQWWSILEQEGMFAGYAPLAFPGSNHKVTFGSAVVGPALKETLQNGLEREPRAVRTGDAIYYSPAGFFSESGHGAFGDGPGQGSLVLKSGGKVIKNSTFESYELATTVPTGAAEYELIADAERAPDAKLSTKVTAAWKFRSGHTKETMRLPLRVVRFAPHGLDDLNRAAAGAPTIVSLWTESNDGSATKDVTVEASFDRGATWRKVPVKRSGDRWVLTVTGARPGTVSLRAAATGPAGSSVTQTVIDAYAVSG</sequence>
<proteinExistence type="inferred from homology"/>
<evidence type="ECO:0000313" key="8">
    <source>
        <dbReference type="Proteomes" id="UP001501231"/>
    </source>
</evidence>
<protein>
    <submittedName>
        <fullName evidence="7">S8 family serine peptidase</fullName>
    </submittedName>
</protein>
<dbReference type="Gene3D" id="3.40.50.200">
    <property type="entry name" value="Peptidase S8/S53 domain"/>
    <property type="match status" value="1"/>
</dbReference>
<dbReference type="PRINTS" id="PR00723">
    <property type="entry name" value="SUBTILISIN"/>
</dbReference>
<dbReference type="Pfam" id="PF00082">
    <property type="entry name" value="Peptidase_S8"/>
    <property type="match status" value="1"/>
</dbReference>
<dbReference type="InterPro" id="IPR000209">
    <property type="entry name" value="Peptidase_S8/S53_dom"/>
</dbReference>
<evidence type="ECO:0000256" key="5">
    <source>
        <dbReference type="PROSITE-ProRule" id="PRU01240"/>
    </source>
</evidence>
<dbReference type="SUPFAM" id="SSF52743">
    <property type="entry name" value="Subtilisin-like"/>
    <property type="match status" value="1"/>
</dbReference>
<keyword evidence="2 5" id="KW-0645">Protease</keyword>
<feature type="active site" description="Charge relay system" evidence="5">
    <location>
        <position position="422"/>
    </location>
</feature>
<gene>
    <name evidence="7" type="ORF">GCM10010191_51820</name>
</gene>
<dbReference type="InterPro" id="IPR022398">
    <property type="entry name" value="Peptidase_S8_His-AS"/>
</dbReference>
<feature type="domain" description="Peptidase S8/S53" evidence="6">
    <location>
        <begin position="202"/>
        <end position="469"/>
    </location>
</feature>
<organism evidence="7 8">
    <name type="scientific">Actinomadura vinacea</name>
    <dbReference type="NCBI Taxonomy" id="115336"/>
    <lineage>
        <taxon>Bacteria</taxon>
        <taxon>Bacillati</taxon>
        <taxon>Actinomycetota</taxon>
        <taxon>Actinomycetes</taxon>
        <taxon>Streptosporangiales</taxon>
        <taxon>Thermomonosporaceae</taxon>
        <taxon>Actinomadura</taxon>
    </lineage>
</organism>
<feature type="active site" description="Charge relay system" evidence="5">
    <location>
        <position position="211"/>
    </location>
</feature>
<dbReference type="PROSITE" id="PS00137">
    <property type="entry name" value="SUBTILASE_HIS"/>
    <property type="match status" value="1"/>
</dbReference>
<evidence type="ECO:0000259" key="6">
    <source>
        <dbReference type="Pfam" id="PF00082"/>
    </source>
</evidence>
<dbReference type="PROSITE" id="PS51892">
    <property type="entry name" value="SUBTILASE"/>
    <property type="match status" value="1"/>
</dbReference>
<dbReference type="InterPro" id="IPR036852">
    <property type="entry name" value="Peptidase_S8/S53_dom_sf"/>
</dbReference>
<dbReference type="PROSITE" id="PS00138">
    <property type="entry name" value="SUBTILASE_SER"/>
    <property type="match status" value="1"/>
</dbReference>
<keyword evidence="4 5" id="KW-0720">Serine protease</keyword>
<dbReference type="Proteomes" id="UP001501231">
    <property type="component" value="Unassembled WGS sequence"/>
</dbReference>
<dbReference type="InterPro" id="IPR015500">
    <property type="entry name" value="Peptidase_S8_subtilisin-rel"/>
</dbReference>
<reference evidence="7 8" key="1">
    <citation type="journal article" date="2019" name="Int. J. Syst. Evol. Microbiol.">
        <title>The Global Catalogue of Microorganisms (GCM) 10K type strain sequencing project: providing services to taxonomists for standard genome sequencing and annotation.</title>
        <authorList>
            <consortium name="The Broad Institute Genomics Platform"/>
            <consortium name="The Broad Institute Genome Sequencing Center for Infectious Disease"/>
            <person name="Wu L."/>
            <person name="Ma J."/>
        </authorList>
    </citation>
    <scope>NUCLEOTIDE SEQUENCE [LARGE SCALE GENOMIC DNA]</scope>
    <source>
        <strain evidence="7 8">JCM 3325</strain>
    </source>
</reference>
<dbReference type="PANTHER" id="PTHR43806:SF11">
    <property type="entry name" value="CEREVISIN-RELATED"/>
    <property type="match status" value="1"/>
</dbReference>
<evidence type="ECO:0000256" key="2">
    <source>
        <dbReference type="ARBA" id="ARBA00022670"/>
    </source>
</evidence>
<evidence type="ECO:0000313" key="7">
    <source>
        <dbReference type="EMBL" id="GAA2431633.1"/>
    </source>
</evidence>
<evidence type="ECO:0000256" key="3">
    <source>
        <dbReference type="ARBA" id="ARBA00022801"/>
    </source>
</evidence>
<dbReference type="InterPro" id="IPR050131">
    <property type="entry name" value="Peptidase_S8_subtilisin-like"/>
</dbReference>
<evidence type="ECO:0000256" key="1">
    <source>
        <dbReference type="ARBA" id="ARBA00011073"/>
    </source>
</evidence>
<dbReference type="EMBL" id="BAAARW010000020">
    <property type="protein sequence ID" value="GAA2431633.1"/>
    <property type="molecule type" value="Genomic_DNA"/>
</dbReference>
<keyword evidence="8" id="KW-1185">Reference proteome</keyword>
<dbReference type="InterPro" id="IPR023828">
    <property type="entry name" value="Peptidase_S8_Ser-AS"/>
</dbReference>
<comment type="caution">
    <text evidence="7">The sequence shown here is derived from an EMBL/GenBank/DDBJ whole genome shotgun (WGS) entry which is preliminary data.</text>
</comment>
<dbReference type="PANTHER" id="PTHR43806">
    <property type="entry name" value="PEPTIDASE S8"/>
    <property type="match status" value="1"/>
</dbReference>
<comment type="similarity">
    <text evidence="1 5">Belongs to the peptidase S8 family.</text>
</comment>
<keyword evidence="3 5" id="KW-0378">Hydrolase</keyword>
<accession>A0ABN3JLG4</accession>